<dbReference type="OrthoDB" id="86179at2157"/>
<dbReference type="PROSITE" id="PS51257">
    <property type="entry name" value="PROKAR_LIPOPROTEIN"/>
    <property type="match status" value="1"/>
</dbReference>
<evidence type="ECO:0000256" key="1">
    <source>
        <dbReference type="SAM" id="MobiDB-lite"/>
    </source>
</evidence>
<proteinExistence type="predicted"/>
<protein>
    <submittedName>
        <fullName evidence="2">Uncharacterized protein</fullName>
    </submittedName>
</protein>
<name>H3ZKL4_THELN</name>
<dbReference type="GeneID" id="16550792"/>
<evidence type="ECO:0000313" key="2">
    <source>
        <dbReference type="EMBL" id="EHR79446.2"/>
    </source>
</evidence>
<accession>H3ZKL4</accession>
<evidence type="ECO:0000313" key="3">
    <source>
        <dbReference type="Proteomes" id="UP000015502"/>
    </source>
</evidence>
<dbReference type="AlphaFoldDB" id="H3ZKL4"/>
<dbReference type="Proteomes" id="UP000015502">
    <property type="component" value="Chromosome"/>
</dbReference>
<reference evidence="2 3" key="1">
    <citation type="journal article" date="2012" name="J. Bacteriol.">
        <title>Genome sequence of the model hyperthermophilic archaeon Thermococcus litoralis NS-C.</title>
        <authorList>
            <person name="Gardner A.F."/>
            <person name="Kumar S."/>
            <person name="Perler F.B."/>
        </authorList>
    </citation>
    <scope>NUCLEOTIDE SEQUENCE [LARGE SCALE GENOMIC DNA]</scope>
    <source>
        <strain evidence="3">ATCC 51850 / DSM 5473 / JCM 8560 / NS-C</strain>
    </source>
</reference>
<dbReference type="RefSeq" id="WP_020953836.1">
    <property type="nucleotide sequence ID" value="NC_022084.1"/>
</dbReference>
<gene>
    <name evidence="2" type="ORF">OCC_08140</name>
</gene>
<dbReference type="HOGENOM" id="CLU_062569_0_0_2"/>
<dbReference type="PaxDb" id="523849-OCC_08140"/>
<dbReference type="EMBL" id="CP006670">
    <property type="protein sequence ID" value="EHR79446.2"/>
    <property type="molecule type" value="Genomic_DNA"/>
</dbReference>
<dbReference type="KEGG" id="tlt:OCC_08140"/>
<feature type="region of interest" description="Disordered" evidence="1">
    <location>
        <begin position="27"/>
        <end position="87"/>
    </location>
</feature>
<sequence length="375" mass="42615">MKKFNLLLAFFLVGLVFIAGCIGGGTKTQETSTPTQTTTQSETLTQTTTSSPAQTTTTSSPTQTTTTYTTTTTTETPTQTTTTQTPTEEAYWRPWEYAPFELNGKRYIITYYKYYYKVKPNQTAPMYEYEIEKKIGKETIHVYGQDMQMNKKDLGEFEVWAYQTVVTPIKAESLEGKLTITIWYKSNQTTAAIYPWDIAWFAALSPYGGDAQFVGMRIEYNGKTFAFYNPTPFQSGLFPYFEGDNDILSDVDYDLSYLYMGWFATIHFGIWYTWEDYNLLVPQSGTWSDGLHTWTWETKPDGSITLGGLSFKVVEAQWSYAGAEGLSLSGKGKISPYLPLVIEGEGTYGYKDPKTNEELYIYMHTSSSKTLEWSK</sequence>
<organism evidence="2 3">
    <name type="scientific">Thermococcus litoralis (strain ATCC 51850 / DSM 5473 / JCM 8560 / NS-C)</name>
    <dbReference type="NCBI Taxonomy" id="523849"/>
    <lineage>
        <taxon>Archaea</taxon>
        <taxon>Methanobacteriati</taxon>
        <taxon>Methanobacteriota</taxon>
        <taxon>Thermococci</taxon>
        <taxon>Thermococcales</taxon>
        <taxon>Thermococcaceae</taxon>
        <taxon>Thermococcus</taxon>
    </lineage>
</organism>
<keyword evidence="3" id="KW-1185">Reference proteome</keyword>